<evidence type="ECO:0000259" key="1">
    <source>
        <dbReference type="PROSITE" id="PS50954"/>
    </source>
</evidence>
<protein>
    <submittedName>
        <fullName evidence="3">LEM domain-containing protein</fullName>
    </submittedName>
</protein>
<evidence type="ECO:0000313" key="3">
    <source>
        <dbReference type="WBParaSite" id="PDA_v2.g3953.t1"/>
    </source>
</evidence>
<dbReference type="PROSITE" id="PS50954">
    <property type="entry name" value="LEM"/>
    <property type="match status" value="1"/>
</dbReference>
<sequence>MIDKEPDVVILKELSFEENVEKTQDPELPDDIKNLTISELRTLFIKAGFKPGPFSIREQEMFKRRLYGISRKK</sequence>
<keyword evidence="2" id="KW-1185">Reference proteome</keyword>
<proteinExistence type="predicted"/>
<feature type="domain" description="LEM" evidence="1">
    <location>
        <begin position="29"/>
        <end position="73"/>
    </location>
</feature>
<organism evidence="2 3">
    <name type="scientific">Panagrolaimus davidi</name>
    <dbReference type="NCBI Taxonomy" id="227884"/>
    <lineage>
        <taxon>Eukaryota</taxon>
        <taxon>Metazoa</taxon>
        <taxon>Ecdysozoa</taxon>
        <taxon>Nematoda</taxon>
        <taxon>Chromadorea</taxon>
        <taxon>Rhabditida</taxon>
        <taxon>Tylenchina</taxon>
        <taxon>Panagrolaimomorpha</taxon>
        <taxon>Panagrolaimoidea</taxon>
        <taxon>Panagrolaimidae</taxon>
        <taxon>Panagrolaimus</taxon>
    </lineage>
</organism>
<dbReference type="InterPro" id="IPR003887">
    <property type="entry name" value="LEM_dom"/>
</dbReference>
<name>A0A914QK17_9BILA</name>
<accession>A0A914QK17</accession>
<dbReference type="AlphaFoldDB" id="A0A914QK17"/>
<dbReference type="WBParaSite" id="PDA_v2.g3953.t1">
    <property type="protein sequence ID" value="PDA_v2.g3953.t1"/>
    <property type="gene ID" value="PDA_v2.g3953"/>
</dbReference>
<reference evidence="3" key="1">
    <citation type="submission" date="2022-11" db="UniProtKB">
        <authorList>
            <consortium name="WormBaseParasite"/>
        </authorList>
    </citation>
    <scope>IDENTIFICATION</scope>
</reference>
<evidence type="ECO:0000313" key="2">
    <source>
        <dbReference type="Proteomes" id="UP000887578"/>
    </source>
</evidence>
<dbReference type="Proteomes" id="UP000887578">
    <property type="component" value="Unplaced"/>
</dbReference>